<accession>A0A915A4T9</accession>
<protein>
    <submittedName>
        <fullName evidence="3">Uncharacterized protein</fullName>
    </submittedName>
</protein>
<proteinExistence type="predicted"/>
<keyword evidence="2" id="KW-1185">Reference proteome</keyword>
<feature type="region of interest" description="Disordered" evidence="1">
    <location>
        <begin position="92"/>
        <end position="152"/>
    </location>
</feature>
<dbReference type="WBParaSite" id="PgE272_g001_t01">
    <property type="protein sequence ID" value="PgE272_g001_t01"/>
    <property type="gene ID" value="PgE272_g001"/>
</dbReference>
<dbReference type="AlphaFoldDB" id="A0A915A4T9"/>
<evidence type="ECO:0000256" key="1">
    <source>
        <dbReference type="SAM" id="MobiDB-lite"/>
    </source>
</evidence>
<reference evidence="3" key="1">
    <citation type="submission" date="2022-11" db="UniProtKB">
        <authorList>
            <consortium name="WormBaseParasite"/>
        </authorList>
    </citation>
    <scope>IDENTIFICATION</scope>
</reference>
<evidence type="ECO:0000313" key="3">
    <source>
        <dbReference type="WBParaSite" id="PgE272_g001_t01"/>
    </source>
</evidence>
<feature type="compositionally biased region" description="Basic and acidic residues" evidence="1">
    <location>
        <begin position="96"/>
        <end position="113"/>
    </location>
</feature>
<name>A0A915A4T9_PARUN</name>
<evidence type="ECO:0000313" key="2">
    <source>
        <dbReference type="Proteomes" id="UP000887569"/>
    </source>
</evidence>
<dbReference type="Proteomes" id="UP000887569">
    <property type="component" value="Unplaced"/>
</dbReference>
<organism evidence="2 3">
    <name type="scientific">Parascaris univalens</name>
    <name type="common">Nematode worm</name>
    <dbReference type="NCBI Taxonomy" id="6257"/>
    <lineage>
        <taxon>Eukaryota</taxon>
        <taxon>Metazoa</taxon>
        <taxon>Ecdysozoa</taxon>
        <taxon>Nematoda</taxon>
        <taxon>Chromadorea</taxon>
        <taxon>Rhabditida</taxon>
        <taxon>Spirurina</taxon>
        <taxon>Ascaridomorpha</taxon>
        <taxon>Ascaridoidea</taxon>
        <taxon>Ascarididae</taxon>
        <taxon>Parascaris</taxon>
    </lineage>
</organism>
<sequence length="281" mass="31149">MLFAKLSHFRHTMSAAQKRAAHILRLATRTLRQRVHVDRNTAVVDITPLAQRTAGTALVLEDTRRQVRCDILLLLLVIEAVKKSGPIVAEEVPEGNGERLESRANETAQRAEDPDGEVPPAGEENEQNAAIPEPETLPGRNEDEAGAANPSTLQQSPVEVVELPGPAHFVVAPPEADLFEMRVWLKAHKQERCGGASKQVIKERQHKLLRLEALRRDTTYLLLLGTSEGADGAERRVARKRAYPTADERKLGLCLCYVKHFKATNPSRLQEIAADFELSFA</sequence>